<dbReference type="RefSeq" id="WP_285234500.1">
    <property type="nucleotide sequence ID" value="NZ_CP116346.1"/>
</dbReference>
<dbReference type="GO" id="GO:0003677">
    <property type="term" value="F:DNA binding"/>
    <property type="evidence" value="ECO:0007669"/>
    <property type="project" value="UniProtKB-KW"/>
</dbReference>
<dbReference type="PRINTS" id="PR00040">
    <property type="entry name" value="HTHMERR"/>
</dbReference>
<dbReference type="Gene3D" id="1.10.1660.10">
    <property type="match status" value="1"/>
</dbReference>
<dbReference type="SUPFAM" id="SSF46955">
    <property type="entry name" value="Putative DNA-binding domain"/>
    <property type="match status" value="1"/>
</dbReference>
<evidence type="ECO:0000256" key="1">
    <source>
        <dbReference type="ARBA" id="ARBA00023015"/>
    </source>
</evidence>
<evidence type="ECO:0000256" key="2">
    <source>
        <dbReference type="ARBA" id="ARBA00023125"/>
    </source>
</evidence>
<accession>A0AA95SMK2</accession>
<dbReference type="InterPro" id="IPR009061">
    <property type="entry name" value="DNA-bd_dom_put_sf"/>
</dbReference>
<dbReference type="Pfam" id="PF13411">
    <property type="entry name" value="MerR_1"/>
    <property type="match status" value="1"/>
</dbReference>
<evidence type="ECO:0000259" key="4">
    <source>
        <dbReference type="PROSITE" id="PS50937"/>
    </source>
</evidence>
<dbReference type="PROSITE" id="PS50937">
    <property type="entry name" value="HTH_MERR_2"/>
    <property type="match status" value="1"/>
</dbReference>
<name>A0AA95SMK2_9BURK</name>
<keyword evidence="2" id="KW-0238">DNA-binding</keyword>
<organism evidence="5 6">
    <name type="scientific">Paucibacter sediminis</name>
    <dbReference type="NCBI Taxonomy" id="3019553"/>
    <lineage>
        <taxon>Bacteria</taxon>
        <taxon>Pseudomonadati</taxon>
        <taxon>Pseudomonadota</taxon>
        <taxon>Betaproteobacteria</taxon>
        <taxon>Burkholderiales</taxon>
        <taxon>Sphaerotilaceae</taxon>
        <taxon>Roseateles</taxon>
    </lineage>
</organism>
<dbReference type="EMBL" id="CP116346">
    <property type="protein sequence ID" value="WIT13388.1"/>
    <property type="molecule type" value="Genomic_DNA"/>
</dbReference>
<dbReference type="PANTHER" id="PTHR30204">
    <property type="entry name" value="REDOX-CYCLING DRUG-SENSING TRANSCRIPTIONAL ACTIVATOR SOXR"/>
    <property type="match status" value="1"/>
</dbReference>
<proteinExistence type="predicted"/>
<evidence type="ECO:0000256" key="3">
    <source>
        <dbReference type="ARBA" id="ARBA00023163"/>
    </source>
</evidence>
<gene>
    <name evidence="5" type="ORF">PFX98_07185</name>
</gene>
<dbReference type="SMART" id="SM00422">
    <property type="entry name" value="HTH_MERR"/>
    <property type="match status" value="1"/>
</dbReference>
<keyword evidence="1" id="KW-0805">Transcription regulation</keyword>
<dbReference type="PANTHER" id="PTHR30204:SF94">
    <property type="entry name" value="HEAVY METAL-DEPENDENT TRANSCRIPTIONAL REGULATOR HI_0293-RELATED"/>
    <property type="match status" value="1"/>
</dbReference>
<dbReference type="Proteomes" id="UP001177769">
    <property type="component" value="Chromosome"/>
</dbReference>
<dbReference type="GO" id="GO:0003700">
    <property type="term" value="F:DNA-binding transcription factor activity"/>
    <property type="evidence" value="ECO:0007669"/>
    <property type="project" value="InterPro"/>
</dbReference>
<evidence type="ECO:0000313" key="6">
    <source>
        <dbReference type="Proteomes" id="UP001177769"/>
    </source>
</evidence>
<dbReference type="KEGG" id="pais:PFX98_07185"/>
<feature type="domain" description="HTH merR-type" evidence="4">
    <location>
        <begin position="1"/>
        <end position="69"/>
    </location>
</feature>
<dbReference type="InterPro" id="IPR047057">
    <property type="entry name" value="MerR_fam"/>
</dbReference>
<keyword evidence="3" id="KW-0804">Transcription</keyword>
<protein>
    <submittedName>
        <fullName evidence="5">MerR family transcriptional regulator</fullName>
    </submittedName>
</protein>
<sequence>MKIGELAQRSGMASSAIRFYESSGLLPAARRGGNGYRIYDEDTLQRLLLIQTAQRLGFTLDVLRKLLAPGEELPHELVLQSMRERLAEIDAMQRSLAAQRAEMEALMQQMQAEWAEGRCLELAQTSRAARRKPAAGRN</sequence>
<reference evidence="5" key="1">
    <citation type="submission" date="2023-01" db="EMBL/GenBank/DDBJ databases">
        <title>Whole genome sequence of Paucibacter sp. S2-9 isolated from pond sediment.</title>
        <authorList>
            <person name="Jung J.Y."/>
        </authorList>
    </citation>
    <scope>NUCLEOTIDE SEQUENCE</scope>
    <source>
        <strain evidence="5">S2-9</strain>
    </source>
</reference>
<keyword evidence="6" id="KW-1185">Reference proteome</keyword>
<dbReference type="InterPro" id="IPR000551">
    <property type="entry name" value="MerR-type_HTH_dom"/>
</dbReference>
<dbReference type="AlphaFoldDB" id="A0AA95SMK2"/>
<evidence type="ECO:0000313" key="5">
    <source>
        <dbReference type="EMBL" id="WIT13388.1"/>
    </source>
</evidence>